<accession>A0ABT7GYV0</accession>
<dbReference type="EMBL" id="JASITI010000034">
    <property type="protein sequence ID" value="MDK9498789.1"/>
    <property type="molecule type" value="Genomic_DNA"/>
</dbReference>
<sequence>MLLLPADHRGLRERFAAEGYVPLPGLVPPDRLVPLRREIRRLESMAQHQARGAPRPMTTLGGHLIAEESELIPRVYHDPALIELVRGISELDAVPVADPLERHVIDILHRHDDAHGEHTHGHPLALVVFSEAPGSARDGGLLQYAPRGTGLPSEADEVAHRAHHRPGDAYLLRADTTDHRVTALRRAGLRRVALNFAYTTPDRQPAAR</sequence>
<dbReference type="Gene3D" id="2.60.120.620">
    <property type="entry name" value="q2cbj1_9rhob like domain"/>
    <property type="match status" value="1"/>
</dbReference>
<dbReference type="Pfam" id="PF23169">
    <property type="entry name" value="HalD"/>
    <property type="match status" value="1"/>
</dbReference>
<proteinExistence type="predicted"/>
<dbReference type="RefSeq" id="WP_285344893.1">
    <property type="nucleotide sequence ID" value="NZ_JASITI010000034.1"/>
</dbReference>
<protein>
    <recommendedName>
        <fullName evidence="3">Fe2OG dioxygenase domain-containing protein</fullName>
    </recommendedName>
</protein>
<name>A0ABT7GYV0_9ACTN</name>
<organism evidence="1 2">
    <name type="scientific">Streptomyces katrae</name>
    <dbReference type="NCBI Taxonomy" id="68223"/>
    <lineage>
        <taxon>Bacteria</taxon>
        <taxon>Bacillati</taxon>
        <taxon>Actinomycetota</taxon>
        <taxon>Actinomycetes</taxon>
        <taxon>Kitasatosporales</taxon>
        <taxon>Streptomycetaceae</taxon>
        <taxon>Streptomyces</taxon>
    </lineage>
</organism>
<evidence type="ECO:0000313" key="1">
    <source>
        <dbReference type="EMBL" id="MDK9498789.1"/>
    </source>
</evidence>
<evidence type="ECO:0000313" key="2">
    <source>
        <dbReference type="Proteomes" id="UP001223390"/>
    </source>
</evidence>
<evidence type="ECO:0008006" key="3">
    <source>
        <dbReference type="Google" id="ProtNLM"/>
    </source>
</evidence>
<gene>
    <name evidence="1" type="ORF">QEZ40_003994</name>
</gene>
<reference evidence="1 2" key="1">
    <citation type="submission" date="2023-05" db="EMBL/GenBank/DDBJ databases">
        <title>Sequencing and Assembly of Streptomyces sp. NP73.</title>
        <authorList>
            <person name="Konwar A.N."/>
            <person name="Saikia K."/>
            <person name="Thakur D."/>
        </authorList>
    </citation>
    <scope>NUCLEOTIDE SEQUENCE [LARGE SCALE GENOMIC DNA]</scope>
    <source>
        <strain evidence="1 2">NP73</strain>
    </source>
</reference>
<comment type="caution">
    <text evidence="1">The sequence shown here is derived from an EMBL/GenBank/DDBJ whole genome shotgun (WGS) entry which is preliminary data.</text>
</comment>
<dbReference type="InterPro" id="IPR056470">
    <property type="entry name" value="BesD/HalB-like"/>
</dbReference>
<dbReference type="Proteomes" id="UP001223390">
    <property type="component" value="Unassembled WGS sequence"/>
</dbReference>
<keyword evidence="2" id="KW-1185">Reference proteome</keyword>
<dbReference type="SUPFAM" id="SSF51197">
    <property type="entry name" value="Clavaminate synthase-like"/>
    <property type="match status" value="1"/>
</dbReference>